<evidence type="ECO:0000313" key="2">
    <source>
        <dbReference type="Proteomes" id="UP000008555"/>
    </source>
</evidence>
<sequence length="1305" mass="150669">MTREIMSQKKTFSHYENSYIWVWPNSEEKPRLYYIQEGLPRSLALTNYDLLQSLLKRKNFTAEETHADDKIYLTAEDVKFYITSNGGYRTKALNQIYYALWQSTHQNAAAQALENALDYFCWNENESLVSLEDIKKQIEASPDSLLIVERWLEKMLQEDTPWRSDFKARIVILLQLKIDSLPLLHWLIWLPGEEALLDKVFRALGESVIGDLLPTLCEPPSIKVLPNTFVTLLLEMLNRSSSPRLFLWIVEAIINQGNNAHHRLVFDALCYSIDKQSGQLSATTGWSILASTLSPLKGEVLLKVLRMFDSLSLTEAEKKKIVGACCKGKVPEFIPNRGRRKKFERPPEDVSNITQNIVYLYLVENEVLKMVFKLSSGTVINQDITLEKNCYDSIREALVAGQSPKQEHLELISNALIETHGIFPCLIIERKVARYGFNFLLDNLTTDELINLLSLWESNTNASFFDFLCRLDKMEYDDYSGFSILLMHLTQLFTLHKKPEALQKVLEEKLQSPNPKDKVFAWMWFVSAKENCPLNYFLRSINKDPFDLAEKKVKIRSLLAESFLDLALTPEGRKLMIACDDSKDRGILPVLDDFPSLQTQINKFLAQKIEFCDASGASFSMPKWLSTLGSKDDFDFFAYLLRKEDSIIATDEEAIATLKEEIKTTLFSESWDERSLFCKLCENIEGKNILFDPERDLLNCLLENNVVSQNTIIKQLQTFFTLTIDAHIYFKRTFEFLAGKHFRWFLSKRGYSIFNFLLNLSGVRNEIFNFSNNGVLAKSWEFLSAAEKNDFFSFLLESKDPNTTNLHDRIFNHIHITTRINEINARKKLFGPEDLKCPLLSEFYQHLQTTLISPDGEINLNKVAKLFNNCYDYNPETISTIRLLCLFESQRNILFAPQGLLISLLKALSQEIERTNPLIITEDDKLFTPTKLIILRGFFDENIPPINKNTLIQPHSLTHYLCAQEPSEAVETGVTVLLDYFKLIRGKPYQYENRRCFLSPGIGGHSALFFLVRNSNLRAKLLGPYRDLLIDLLKSEPHDFFGLSPNFSVLKNEIFSTSIFYYFLQDDARINFLFNESLGHGLINKLENIFLFLLENTQNLPPSLFEKLLSLPSNSFFKEFFMTISNNPKFCFSHLLTNFFGRALLSKYAILYWSQSTFILNDLYKSISQFYSTLLQEDFLFLFGEQGIIRNLFNLDLTEPSLGAAKELLVKIIKELKQSGSLLLIKLPEFNITWLWPTVNDYVEKSSDQDLKKAFCEIKPEQSDSDCSFSTNMPLSFFNQPIITNVFDDEEKEFNASKRLKMLPE</sequence>
<proteinExistence type="predicted"/>
<dbReference type="HOGENOM" id="CLU_261138_0_0_6"/>
<dbReference type="EMBL" id="CP000733">
    <property type="protein sequence ID" value="ABS77460.2"/>
    <property type="molecule type" value="Genomic_DNA"/>
</dbReference>
<accession>A9KE51</accession>
<reference evidence="1 2" key="1">
    <citation type="journal article" date="2009" name="Infect. Immun.">
        <title>Comparative genomics reveal extensive transposon-mediated genomic plasticity and diversity among potential effector proteins within the genus Coxiella.</title>
        <authorList>
            <person name="Beare P.A."/>
            <person name="Unsworth N."/>
            <person name="Andoh M."/>
            <person name="Voth D.E."/>
            <person name="Omsland A."/>
            <person name="Gilk S.D."/>
            <person name="Williams K.P."/>
            <person name="Sobral B.W."/>
            <person name="Kupko J.J.III."/>
            <person name="Porcella S.F."/>
            <person name="Samuel J.E."/>
            <person name="Heinzen R.A."/>
        </authorList>
    </citation>
    <scope>NUCLEOTIDE SEQUENCE [LARGE SCALE GENOMIC DNA]</scope>
    <source>
        <strain evidence="1 2">Dugway 5J108-111</strain>
    </source>
</reference>
<gene>
    <name evidence="1" type="ordered locus">CBUD_1209</name>
</gene>
<protein>
    <submittedName>
        <fullName evidence="1">Uncharacterized protein</fullName>
    </submittedName>
</protein>
<dbReference type="KEGG" id="cbd:CBUD_1209"/>
<organism evidence="1 2">
    <name type="scientific">Coxiella burnetii (strain Dugway 5J108-111)</name>
    <dbReference type="NCBI Taxonomy" id="434922"/>
    <lineage>
        <taxon>Bacteria</taxon>
        <taxon>Pseudomonadati</taxon>
        <taxon>Pseudomonadota</taxon>
        <taxon>Gammaproteobacteria</taxon>
        <taxon>Legionellales</taxon>
        <taxon>Coxiellaceae</taxon>
        <taxon>Coxiella</taxon>
    </lineage>
</organism>
<dbReference type="Proteomes" id="UP000008555">
    <property type="component" value="Chromosome"/>
</dbReference>
<evidence type="ECO:0000313" key="1">
    <source>
        <dbReference type="EMBL" id="ABS77460.2"/>
    </source>
</evidence>
<name>A9KE51_COXBN</name>